<dbReference type="AlphaFoldDB" id="A0A8J3VGJ7"/>
<dbReference type="Gene3D" id="3.10.450.50">
    <property type="match status" value="1"/>
</dbReference>
<accession>A0A8J3VGJ7</accession>
<gene>
    <name evidence="1" type="ORF">Rhe02_32840</name>
</gene>
<reference evidence="1" key="1">
    <citation type="submission" date="2021-01" db="EMBL/GenBank/DDBJ databases">
        <title>Whole genome shotgun sequence of Rhizocola hellebori NBRC 109834.</title>
        <authorList>
            <person name="Komaki H."/>
            <person name="Tamura T."/>
        </authorList>
    </citation>
    <scope>NUCLEOTIDE SEQUENCE</scope>
    <source>
        <strain evidence="1">NBRC 109834</strain>
    </source>
</reference>
<evidence type="ECO:0008006" key="3">
    <source>
        <dbReference type="Google" id="ProtNLM"/>
    </source>
</evidence>
<protein>
    <recommendedName>
        <fullName evidence="3">SnoaL-like domain-containing protein</fullName>
    </recommendedName>
</protein>
<evidence type="ECO:0000313" key="1">
    <source>
        <dbReference type="EMBL" id="GIH05217.1"/>
    </source>
</evidence>
<name>A0A8J3VGJ7_9ACTN</name>
<keyword evidence="2" id="KW-1185">Reference proteome</keyword>
<evidence type="ECO:0000313" key="2">
    <source>
        <dbReference type="Proteomes" id="UP000612899"/>
    </source>
</evidence>
<comment type="caution">
    <text evidence="1">The sequence shown here is derived from an EMBL/GenBank/DDBJ whole genome shotgun (WGS) entry which is preliminary data.</text>
</comment>
<organism evidence="1 2">
    <name type="scientific">Rhizocola hellebori</name>
    <dbReference type="NCBI Taxonomy" id="1392758"/>
    <lineage>
        <taxon>Bacteria</taxon>
        <taxon>Bacillati</taxon>
        <taxon>Actinomycetota</taxon>
        <taxon>Actinomycetes</taxon>
        <taxon>Micromonosporales</taxon>
        <taxon>Micromonosporaceae</taxon>
        <taxon>Rhizocola</taxon>
    </lineage>
</organism>
<dbReference type="Proteomes" id="UP000612899">
    <property type="component" value="Unassembled WGS sequence"/>
</dbReference>
<proteinExistence type="predicted"/>
<dbReference type="EMBL" id="BONY01000017">
    <property type="protein sequence ID" value="GIH05217.1"/>
    <property type="molecule type" value="Genomic_DNA"/>
</dbReference>
<sequence length="117" mass="13063">MLTEFVEFLQTGQLRPDVFATDAVIDFNVPSWRFSSRGPAAIAQQRHAAGPGPWQVVVDRAEPTPRGFVVELHHAHADQYYRTLSLVTVANGRILEVVHYCTGNWDAAAREAYAAQR</sequence>